<dbReference type="CDD" id="cd06587">
    <property type="entry name" value="VOC"/>
    <property type="match status" value="1"/>
</dbReference>
<dbReference type="EMBL" id="CP104311">
    <property type="protein sequence ID" value="WWF01156.1"/>
    <property type="molecule type" value="Genomic_DNA"/>
</dbReference>
<dbReference type="InterPro" id="IPR037523">
    <property type="entry name" value="VOC_core"/>
</dbReference>
<protein>
    <submittedName>
        <fullName evidence="2">VOC family protein</fullName>
    </submittedName>
</protein>
<dbReference type="InterPro" id="IPR029068">
    <property type="entry name" value="Glyas_Bleomycin-R_OHBP_Dase"/>
</dbReference>
<dbReference type="Proteomes" id="UP001359308">
    <property type="component" value="Chromosome"/>
</dbReference>
<gene>
    <name evidence="2" type="ORF">N4J17_11840</name>
</gene>
<dbReference type="Pfam" id="PF00903">
    <property type="entry name" value="Glyoxalase"/>
    <property type="match status" value="1"/>
</dbReference>
<accession>A0ABZ2F4B3</accession>
<dbReference type="InterPro" id="IPR004360">
    <property type="entry name" value="Glyas_Fos-R_dOase_dom"/>
</dbReference>
<dbReference type="RefSeq" id="WP_198321411.1">
    <property type="nucleotide sequence ID" value="NZ_CP104311.1"/>
</dbReference>
<organism evidence="2 3">
    <name type="scientific">Methylococcus capsulatus</name>
    <dbReference type="NCBI Taxonomy" id="414"/>
    <lineage>
        <taxon>Bacteria</taxon>
        <taxon>Pseudomonadati</taxon>
        <taxon>Pseudomonadota</taxon>
        <taxon>Gammaproteobacteria</taxon>
        <taxon>Methylococcales</taxon>
        <taxon>Methylococcaceae</taxon>
        <taxon>Methylococcus</taxon>
    </lineage>
</organism>
<evidence type="ECO:0000313" key="2">
    <source>
        <dbReference type="EMBL" id="WWF01156.1"/>
    </source>
</evidence>
<sequence>MSYVALTTRQFEALTDFYGKALGFAVLQQWDRPNGRGCVFDLNGLKLEILDAAREKAALELGPVGDRIHLVIEVADVDAAYRSLAMAAPPPVTTSWGARTFSLRDPDGTAVCYLQWAGS</sequence>
<proteinExistence type="predicted"/>
<reference evidence="2 3" key="1">
    <citation type="submission" date="2022-09" db="EMBL/GenBank/DDBJ databases">
        <authorList>
            <person name="Giprobiosintez L."/>
        </authorList>
    </citation>
    <scope>NUCLEOTIDE SEQUENCE [LARGE SCALE GENOMIC DNA]</scope>
    <source>
        <strain evidence="3">VKPM-B-12549 (GBS-15)</strain>
    </source>
</reference>
<evidence type="ECO:0000313" key="3">
    <source>
        <dbReference type="Proteomes" id="UP001359308"/>
    </source>
</evidence>
<keyword evidence="3" id="KW-1185">Reference proteome</keyword>
<name>A0ABZ2F4B3_METCP</name>
<dbReference type="Gene3D" id="3.10.180.10">
    <property type="entry name" value="2,3-Dihydroxybiphenyl 1,2-Dioxygenase, domain 1"/>
    <property type="match status" value="1"/>
</dbReference>
<feature type="domain" description="VOC" evidence="1">
    <location>
        <begin position="1"/>
        <end position="119"/>
    </location>
</feature>
<evidence type="ECO:0000259" key="1">
    <source>
        <dbReference type="PROSITE" id="PS51819"/>
    </source>
</evidence>
<dbReference type="PROSITE" id="PS51819">
    <property type="entry name" value="VOC"/>
    <property type="match status" value="1"/>
</dbReference>
<dbReference type="SUPFAM" id="SSF54593">
    <property type="entry name" value="Glyoxalase/Bleomycin resistance protein/Dihydroxybiphenyl dioxygenase"/>
    <property type="match status" value="1"/>
</dbReference>